<dbReference type="InterPro" id="IPR018517">
    <property type="entry name" value="tRNA_hU_synthase_CS"/>
</dbReference>
<dbReference type="GO" id="GO:0050660">
    <property type="term" value="F:flavin adenine dinucleotide binding"/>
    <property type="evidence" value="ECO:0007669"/>
    <property type="project" value="InterPro"/>
</dbReference>
<keyword evidence="17" id="KW-1185">Reference proteome</keyword>
<evidence type="ECO:0000259" key="15">
    <source>
        <dbReference type="Pfam" id="PF01207"/>
    </source>
</evidence>
<evidence type="ECO:0000256" key="7">
    <source>
        <dbReference type="ARBA" id="ARBA00022857"/>
    </source>
</evidence>
<dbReference type="PANTHER" id="PTHR11082">
    <property type="entry name" value="TRNA-DIHYDROURIDINE SYNTHASE"/>
    <property type="match status" value="1"/>
</dbReference>
<evidence type="ECO:0000256" key="12">
    <source>
        <dbReference type="PIRNR" id="PIRNR006621"/>
    </source>
</evidence>
<gene>
    <name evidence="16" type="ORF">IQ10_00462</name>
</gene>
<dbReference type="CDD" id="cd02801">
    <property type="entry name" value="DUS_like_FMN"/>
    <property type="match status" value="1"/>
</dbReference>
<comment type="similarity">
    <text evidence="12">Belongs to the dus family.</text>
</comment>
<reference evidence="16 17" key="1">
    <citation type="journal article" date="2015" name="Stand. Genomic Sci.">
        <title>Genomic Encyclopedia of Bacterial and Archaeal Type Strains, Phase III: the genomes of soil and plant-associated and newly described type strains.</title>
        <authorList>
            <person name="Whitman W.B."/>
            <person name="Woyke T."/>
            <person name="Klenk H.P."/>
            <person name="Zhou Y."/>
            <person name="Lilburn T.G."/>
            <person name="Beck B.J."/>
            <person name="De Vos P."/>
            <person name="Vandamme P."/>
            <person name="Eisen J.A."/>
            <person name="Garrity G."/>
            <person name="Hugenholtz P."/>
            <person name="Kyrpides N.C."/>
        </authorList>
    </citation>
    <scope>NUCLEOTIDE SEQUENCE [LARGE SCALE GENOMIC DNA]</scope>
    <source>
        <strain evidence="16 17">CGMCC 1.10116</strain>
    </source>
</reference>
<proteinExistence type="inferred from homology"/>
<dbReference type="AlphaFoldDB" id="A0A562QTC4"/>
<dbReference type="EMBL" id="VLKZ01000001">
    <property type="protein sequence ID" value="TWI60038.1"/>
    <property type="molecule type" value="Genomic_DNA"/>
</dbReference>
<organism evidence="16 17">
    <name type="scientific">Halalkalibacter nanhaiisediminis</name>
    <dbReference type="NCBI Taxonomy" id="688079"/>
    <lineage>
        <taxon>Bacteria</taxon>
        <taxon>Bacillati</taxon>
        <taxon>Bacillota</taxon>
        <taxon>Bacilli</taxon>
        <taxon>Bacillales</taxon>
        <taxon>Bacillaceae</taxon>
        <taxon>Halalkalibacter</taxon>
    </lineage>
</organism>
<feature type="binding site" evidence="14">
    <location>
        <position position="174"/>
    </location>
    <ligand>
        <name>FMN</name>
        <dbReference type="ChEBI" id="CHEBI:58210"/>
    </ligand>
</feature>
<dbReference type="InterPro" id="IPR024036">
    <property type="entry name" value="tRNA-dHydroUridine_Synthase_C"/>
</dbReference>
<evidence type="ECO:0000256" key="5">
    <source>
        <dbReference type="ARBA" id="ARBA00022643"/>
    </source>
</evidence>
<keyword evidence="5 12" id="KW-0288">FMN</keyword>
<comment type="catalytic activity">
    <reaction evidence="11">
        <text>a 5,6-dihydrouridine in tRNA + NAD(+) = a uridine in tRNA + NADH + H(+)</text>
        <dbReference type="Rhea" id="RHEA:54452"/>
        <dbReference type="Rhea" id="RHEA-COMP:13339"/>
        <dbReference type="Rhea" id="RHEA-COMP:13887"/>
        <dbReference type="ChEBI" id="CHEBI:15378"/>
        <dbReference type="ChEBI" id="CHEBI:57540"/>
        <dbReference type="ChEBI" id="CHEBI:57945"/>
        <dbReference type="ChEBI" id="CHEBI:65315"/>
        <dbReference type="ChEBI" id="CHEBI:74443"/>
    </reaction>
</comment>
<dbReference type="GO" id="GO:0000049">
    <property type="term" value="F:tRNA binding"/>
    <property type="evidence" value="ECO:0007669"/>
    <property type="project" value="UniProtKB-KW"/>
</dbReference>
<dbReference type="EC" id="1.3.1.-" evidence="12"/>
<keyword evidence="4 12" id="KW-0285">Flavoprotein</keyword>
<comment type="function">
    <text evidence="2 12">Catalyzes the synthesis of 5,6-dihydrouridine (D), a modified base found in the D-loop of most tRNAs, via the reduction of the C5-C6 double bond in target uridines.</text>
</comment>
<keyword evidence="14" id="KW-0547">Nucleotide-binding</keyword>
<feature type="binding site" evidence="14">
    <location>
        <begin position="234"/>
        <end position="235"/>
    </location>
    <ligand>
        <name>FMN</name>
        <dbReference type="ChEBI" id="CHEBI:58210"/>
    </ligand>
</feature>
<evidence type="ECO:0000256" key="4">
    <source>
        <dbReference type="ARBA" id="ARBA00022630"/>
    </source>
</evidence>
<evidence type="ECO:0000256" key="1">
    <source>
        <dbReference type="ARBA" id="ARBA00001917"/>
    </source>
</evidence>
<dbReference type="GO" id="GO:0017150">
    <property type="term" value="F:tRNA dihydrouridine synthase activity"/>
    <property type="evidence" value="ECO:0007669"/>
    <property type="project" value="InterPro"/>
</dbReference>
<feature type="binding site" evidence="14">
    <location>
        <position position="145"/>
    </location>
    <ligand>
        <name>FMN</name>
        <dbReference type="ChEBI" id="CHEBI:58210"/>
    </ligand>
</feature>
<feature type="active site" description="Proton donor" evidence="13">
    <location>
        <position position="107"/>
    </location>
</feature>
<dbReference type="Proteomes" id="UP000315711">
    <property type="component" value="Unassembled WGS sequence"/>
</dbReference>
<dbReference type="PIRSF" id="PIRSF006621">
    <property type="entry name" value="Dus"/>
    <property type="match status" value="1"/>
</dbReference>
<evidence type="ECO:0000256" key="2">
    <source>
        <dbReference type="ARBA" id="ARBA00002790"/>
    </source>
</evidence>
<evidence type="ECO:0000256" key="11">
    <source>
        <dbReference type="ARBA" id="ARBA00048802"/>
    </source>
</evidence>
<keyword evidence="9 12" id="KW-0560">Oxidoreductase</keyword>
<evidence type="ECO:0000256" key="6">
    <source>
        <dbReference type="ARBA" id="ARBA00022694"/>
    </source>
</evidence>
<keyword evidence="7" id="KW-0521">NADP</keyword>
<sequence length="335" mass="38344">MNMIDNFWRDLPRPFFILAPMEDVTDVVFRHVVSEAARPDVFFTEFTNSESYCHPEGKQSVRGRLTFTEDEQPIVAHIWGDRPENFRQMSIGMEKLGFRGVDINMGCPVPNVAQQGKGSGLIRRPEVAADLIQAAKAGGLPVSVKTRLGYTDVDEWHEWLTHILEQDVANLSIHLRTREEMSKVDAHWELIPEIKKLRDRVAPDTLLTINGDIPDRQTGLKLVDQYGVDGVMIGRGIFHNPFAFEKEPKDHSSKELLDLLRLHLDLHDKYAELELRPFKTALHRFFKIYVKGFRGASELRNQLMITESPDQVRELLDNFEAKNLDGMGNSRSVPM</sequence>
<comment type="cofactor">
    <cofactor evidence="1 12 14">
        <name>FMN</name>
        <dbReference type="ChEBI" id="CHEBI:58210"/>
    </cofactor>
</comment>
<evidence type="ECO:0000256" key="10">
    <source>
        <dbReference type="ARBA" id="ARBA00048205"/>
    </source>
</evidence>
<dbReference type="Gene3D" id="3.20.20.70">
    <property type="entry name" value="Aldolase class I"/>
    <property type="match status" value="1"/>
</dbReference>
<dbReference type="InterPro" id="IPR035587">
    <property type="entry name" value="DUS-like_FMN-bd"/>
</dbReference>
<name>A0A562QTC4_9BACI</name>
<evidence type="ECO:0000256" key="14">
    <source>
        <dbReference type="PIRSR" id="PIRSR006621-2"/>
    </source>
</evidence>
<dbReference type="Gene3D" id="1.10.1200.80">
    <property type="entry name" value="Putative flavin oxidoreducatase, domain 2"/>
    <property type="match status" value="1"/>
</dbReference>
<dbReference type="PROSITE" id="PS01136">
    <property type="entry name" value="UPF0034"/>
    <property type="match status" value="1"/>
</dbReference>
<keyword evidence="6 12" id="KW-0819">tRNA processing</keyword>
<evidence type="ECO:0000313" key="17">
    <source>
        <dbReference type="Proteomes" id="UP000315711"/>
    </source>
</evidence>
<dbReference type="InterPro" id="IPR001269">
    <property type="entry name" value="DUS_fam"/>
</dbReference>
<dbReference type="SUPFAM" id="SSF51395">
    <property type="entry name" value="FMN-linked oxidoreductases"/>
    <property type="match status" value="1"/>
</dbReference>
<comment type="caution">
    <text evidence="16">The sequence shown here is derived from an EMBL/GenBank/DDBJ whole genome shotgun (WGS) entry which is preliminary data.</text>
</comment>
<evidence type="ECO:0000256" key="9">
    <source>
        <dbReference type="ARBA" id="ARBA00023002"/>
    </source>
</evidence>
<dbReference type="PANTHER" id="PTHR11082:SF25">
    <property type="entry name" value="DUS-LIKE FMN-BINDING DOMAIN-CONTAINING PROTEIN"/>
    <property type="match status" value="1"/>
</dbReference>
<evidence type="ECO:0000256" key="13">
    <source>
        <dbReference type="PIRSR" id="PIRSR006621-1"/>
    </source>
</evidence>
<keyword evidence="8" id="KW-0694">RNA-binding</keyword>
<dbReference type="InterPro" id="IPR013785">
    <property type="entry name" value="Aldolase_TIM"/>
</dbReference>
<protein>
    <recommendedName>
        <fullName evidence="12">tRNA-dihydrouridine synthase</fullName>
        <ecNumber evidence="12">1.3.1.-</ecNumber>
    </recommendedName>
</protein>
<evidence type="ECO:0000256" key="8">
    <source>
        <dbReference type="ARBA" id="ARBA00022884"/>
    </source>
</evidence>
<feature type="domain" description="DUS-like FMN-binding" evidence="15">
    <location>
        <begin position="17"/>
        <end position="317"/>
    </location>
</feature>
<evidence type="ECO:0000313" key="16">
    <source>
        <dbReference type="EMBL" id="TWI60038.1"/>
    </source>
</evidence>
<keyword evidence="3" id="KW-0820">tRNA-binding</keyword>
<comment type="catalytic activity">
    <reaction evidence="10">
        <text>a 5,6-dihydrouridine in tRNA + NADP(+) = a uridine in tRNA + NADPH + H(+)</text>
        <dbReference type="Rhea" id="RHEA:23624"/>
        <dbReference type="Rhea" id="RHEA-COMP:13339"/>
        <dbReference type="Rhea" id="RHEA-COMP:13887"/>
        <dbReference type="ChEBI" id="CHEBI:15378"/>
        <dbReference type="ChEBI" id="CHEBI:57783"/>
        <dbReference type="ChEBI" id="CHEBI:58349"/>
        <dbReference type="ChEBI" id="CHEBI:65315"/>
        <dbReference type="ChEBI" id="CHEBI:74443"/>
    </reaction>
</comment>
<evidence type="ECO:0000256" key="3">
    <source>
        <dbReference type="ARBA" id="ARBA00022555"/>
    </source>
</evidence>
<dbReference type="Pfam" id="PF01207">
    <property type="entry name" value="Dus"/>
    <property type="match status" value="1"/>
</dbReference>
<accession>A0A562QTC4</accession>